<proteinExistence type="predicted"/>
<evidence type="ECO:0000313" key="6">
    <source>
        <dbReference type="Proteomes" id="UP001228403"/>
    </source>
</evidence>
<dbReference type="Pfam" id="PF12833">
    <property type="entry name" value="HTH_18"/>
    <property type="match status" value="1"/>
</dbReference>
<sequence>MEKEFVLYIKNMVCNRCIWVVQELLRELQVPYLRVELGQVVLSAPLSESVRQELAQRLELHGFLLLADRKEQLVALIRSAVIRMVRNEDIQEDQNLSAVLTETCHMDYSALSKLFSEQTSVTVEQYYILQKVERVKELLSYGELTLAEIADRVHYSSQAHLCAQFKKVTGMTPTQYRKQKNHPRSPLDEV</sequence>
<feature type="domain" description="HTH araC/xylS-type" evidence="4">
    <location>
        <begin position="100"/>
        <end position="179"/>
    </location>
</feature>
<dbReference type="EMBL" id="JAUDCF010000001">
    <property type="protein sequence ID" value="MDM8144334.1"/>
    <property type="molecule type" value="Genomic_DNA"/>
</dbReference>
<protein>
    <submittedName>
        <fullName evidence="5">AraC family transcriptional regulator</fullName>
    </submittedName>
</protein>
<evidence type="ECO:0000256" key="1">
    <source>
        <dbReference type="ARBA" id="ARBA00023015"/>
    </source>
</evidence>
<keyword evidence="3" id="KW-0804">Transcription</keyword>
<dbReference type="PROSITE" id="PS01124">
    <property type="entry name" value="HTH_ARAC_FAMILY_2"/>
    <property type="match status" value="1"/>
</dbReference>
<gene>
    <name evidence="5" type="ORF">QUW02_00035</name>
</gene>
<organism evidence="5 6">
    <name type="scientific">Bacteroides eggerthii</name>
    <dbReference type="NCBI Taxonomy" id="28111"/>
    <lineage>
        <taxon>Bacteria</taxon>
        <taxon>Pseudomonadati</taxon>
        <taxon>Bacteroidota</taxon>
        <taxon>Bacteroidia</taxon>
        <taxon>Bacteroidales</taxon>
        <taxon>Bacteroidaceae</taxon>
        <taxon>Bacteroides</taxon>
    </lineage>
</organism>
<keyword evidence="2" id="KW-0238">DNA-binding</keyword>
<evidence type="ECO:0000259" key="4">
    <source>
        <dbReference type="PROSITE" id="PS01124"/>
    </source>
</evidence>
<keyword evidence="6" id="KW-1185">Reference proteome</keyword>
<evidence type="ECO:0000256" key="3">
    <source>
        <dbReference type="ARBA" id="ARBA00023163"/>
    </source>
</evidence>
<dbReference type="Gene3D" id="1.10.10.60">
    <property type="entry name" value="Homeodomain-like"/>
    <property type="match status" value="1"/>
</dbReference>
<name>A0ABT7U1F6_9BACE</name>
<keyword evidence="1" id="KW-0805">Transcription regulation</keyword>
<dbReference type="PANTHER" id="PTHR43280">
    <property type="entry name" value="ARAC-FAMILY TRANSCRIPTIONAL REGULATOR"/>
    <property type="match status" value="1"/>
</dbReference>
<evidence type="ECO:0000256" key="2">
    <source>
        <dbReference type="ARBA" id="ARBA00023125"/>
    </source>
</evidence>
<dbReference type="InterPro" id="IPR018060">
    <property type="entry name" value="HTH_AraC"/>
</dbReference>
<dbReference type="SMART" id="SM00342">
    <property type="entry name" value="HTH_ARAC"/>
    <property type="match status" value="1"/>
</dbReference>
<accession>A0ABT7U1F6</accession>
<dbReference type="SUPFAM" id="SSF46689">
    <property type="entry name" value="Homeodomain-like"/>
    <property type="match status" value="1"/>
</dbReference>
<comment type="caution">
    <text evidence="5">The sequence shown here is derived from an EMBL/GenBank/DDBJ whole genome shotgun (WGS) entry which is preliminary data.</text>
</comment>
<dbReference type="PANTHER" id="PTHR43280:SF28">
    <property type="entry name" value="HTH-TYPE TRANSCRIPTIONAL ACTIVATOR RHAS"/>
    <property type="match status" value="1"/>
</dbReference>
<dbReference type="Proteomes" id="UP001228403">
    <property type="component" value="Unassembled WGS sequence"/>
</dbReference>
<evidence type="ECO:0000313" key="5">
    <source>
        <dbReference type="EMBL" id="MDM8144334.1"/>
    </source>
</evidence>
<dbReference type="InterPro" id="IPR009057">
    <property type="entry name" value="Homeodomain-like_sf"/>
</dbReference>
<reference evidence="6" key="1">
    <citation type="submission" date="2023-07" db="EMBL/GenBank/DDBJ databases">
        <title>Identification and characterization of horizontal gene transfer across gut microbiota members of farm animals based on homology search.</title>
        <authorList>
            <person name="Schwarzerova J."/>
            <person name="Nykrynova M."/>
            <person name="Jureckova K."/>
            <person name="Cejkova D."/>
            <person name="Rychlik I."/>
        </authorList>
    </citation>
    <scope>NUCLEOTIDE SEQUENCE [LARGE SCALE GENOMIC DNA]</scope>
    <source>
        <strain evidence="6">ET4</strain>
    </source>
</reference>